<dbReference type="PANTHER" id="PTHR32440">
    <property type="entry name" value="PHOSPHATASE DCR2-RELATED-RELATED"/>
    <property type="match status" value="1"/>
</dbReference>
<dbReference type="VEuPathDB" id="FungiDB:SDRG_09239"/>
<dbReference type="Gene3D" id="3.60.21.10">
    <property type="match status" value="1"/>
</dbReference>
<proteinExistence type="predicted"/>
<evidence type="ECO:0000313" key="3">
    <source>
        <dbReference type="Proteomes" id="UP000030762"/>
    </source>
</evidence>
<dbReference type="AlphaFoldDB" id="T0RSR6"/>
<dbReference type="EMBL" id="JH767160">
    <property type="protein sequence ID" value="EQC33257.1"/>
    <property type="molecule type" value="Genomic_DNA"/>
</dbReference>
<evidence type="ECO:0000313" key="2">
    <source>
        <dbReference type="EMBL" id="EQC33257.1"/>
    </source>
</evidence>
<dbReference type="Pfam" id="PF00149">
    <property type="entry name" value="Metallophos"/>
    <property type="match status" value="1"/>
</dbReference>
<dbReference type="eggNOG" id="KOG1432">
    <property type="taxonomic scope" value="Eukaryota"/>
</dbReference>
<dbReference type="RefSeq" id="XP_008613380.1">
    <property type="nucleotide sequence ID" value="XM_008615158.1"/>
</dbReference>
<dbReference type="OMA" id="FILWFFD"/>
<feature type="domain" description="Calcineurin-like phosphoesterase" evidence="1">
    <location>
        <begin position="88"/>
        <end position="319"/>
    </location>
</feature>
<evidence type="ECO:0000259" key="1">
    <source>
        <dbReference type="Pfam" id="PF00149"/>
    </source>
</evidence>
<dbReference type="GeneID" id="19949966"/>
<dbReference type="CDD" id="cd07383">
    <property type="entry name" value="MPP_Dcr2"/>
    <property type="match status" value="1"/>
</dbReference>
<reference evidence="2 3" key="1">
    <citation type="submission" date="2012-04" db="EMBL/GenBank/DDBJ databases">
        <title>The Genome Sequence of Saprolegnia declina VS20.</title>
        <authorList>
            <consortium name="The Broad Institute Genome Sequencing Platform"/>
            <person name="Russ C."/>
            <person name="Nusbaum C."/>
            <person name="Tyler B."/>
            <person name="van West P."/>
            <person name="Dieguez-Uribeondo J."/>
            <person name="de Bruijn I."/>
            <person name="Tripathy S."/>
            <person name="Jiang R."/>
            <person name="Young S.K."/>
            <person name="Zeng Q."/>
            <person name="Gargeya S."/>
            <person name="Fitzgerald M."/>
            <person name="Haas B."/>
            <person name="Abouelleil A."/>
            <person name="Alvarado L."/>
            <person name="Arachchi H.M."/>
            <person name="Berlin A."/>
            <person name="Chapman S.B."/>
            <person name="Goldberg J."/>
            <person name="Griggs A."/>
            <person name="Gujja S."/>
            <person name="Hansen M."/>
            <person name="Howarth C."/>
            <person name="Imamovic A."/>
            <person name="Larimer J."/>
            <person name="McCowen C."/>
            <person name="Montmayeur A."/>
            <person name="Murphy C."/>
            <person name="Neiman D."/>
            <person name="Pearson M."/>
            <person name="Priest M."/>
            <person name="Roberts A."/>
            <person name="Saif S."/>
            <person name="Shea T."/>
            <person name="Sisk P."/>
            <person name="Sykes S."/>
            <person name="Wortman J."/>
            <person name="Nusbaum C."/>
            <person name="Birren B."/>
        </authorList>
    </citation>
    <scope>NUCLEOTIDE SEQUENCE [LARGE SCALE GENOMIC DNA]</scope>
    <source>
        <strain evidence="2 3">VS20</strain>
    </source>
</reference>
<organism evidence="2 3">
    <name type="scientific">Saprolegnia diclina (strain VS20)</name>
    <dbReference type="NCBI Taxonomy" id="1156394"/>
    <lineage>
        <taxon>Eukaryota</taxon>
        <taxon>Sar</taxon>
        <taxon>Stramenopiles</taxon>
        <taxon>Oomycota</taxon>
        <taxon>Saprolegniomycetes</taxon>
        <taxon>Saprolegniales</taxon>
        <taxon>Saprolegniaceae</taxon>
        <taxon>Saprolegnia</taxon>
    </lineage>
</organism>
<protein>
    <recommendedName>
        <fullName evidence="1">Calcineurin-like phosphoesterase domain-containing protein</fullName>
    </recommendedName>
</protein>
<keyword evidence="3" id="KW-1185">Reference proteome</keyword>
<dbReference type="STRING" id="1156394.T0RSR6"/>
<dbReference type="GO" id="GO:0005737">
    <property type="term" value="C:cytoplasm"/>
    <property type="evidence" value="ECO:0007669"/>
    <property type="project" value="TreeGrafter"/>
</dbReference>
<accession>T0RSR6</accession>
<dbReference type="InterPro" id="IPR004843">
    <property type="entry name" value="Calcineurin-like_PHP"/>
</dbReference>
<dbReference type="SUPFAM" id="SSF56300">
    <property type="entry name" value="Metallo-dependent phosphatases"/>
    <property type="match status" value="1"/>
</dbReference>
<dbReference type="GO" id="GO:0016788">
    <property type="term" value="F:hydrolase activity, acting on ester bonds"/>
    <property type="evidence" value="ECO:0007669"/>
    <property type="project" value="TreeGrafter"/>
</dbReference>
<dbReference type="PANTHER" id="PTHR32440:SF0">
    <property type="entry name" value="PHOSPHATASE DCR2-RELATED"/>
    <property type="match status" value="1"/>
</dbReference>
<dbReference type="InParanoid" id="T0RSR6"/>
<dbReference type="OrthoDB" id="783096at2759"/>
<name>T0RSR6_SAPDV</name>
<sequence length="390" mass="42255">MLHAYAPMTDMPGDSHLDREVQPRWRLAFGALCLVVVAMVATVQDRLAFSVDEVKMSLSYDVVVQPATATVPRAVLSVPSANGGGLAIKILQVPDMHYIGRPDYHCRDPPHEPCSESNMTAFIGELIDAEKPHLVIFTGDQIEALAVKRTADEAKKAIDTYVDAAISRRLPWSMVFGNHDEGASFSRKAMIEYIMAKPHALSMAGPDDVGGVGNYQIVAINAATKKIDLALYFLDTGVSGAISAGQKSLLRNMSADIAADNAPGLLFYHIPSPDYVLHAGEVVPHGHQGEGVSHGPPSGLLETLVAMGDVKATFVGHDHLNDYCVARQGIQHCYGGCVGYGEAYGSRGLLRRARVIEFTMNETTERITTWLHAAGGAISKDKYLLYERHF</sequence>
<dbReference type="InterPro" id="IPR029052">
    <property type="entry name" value="Metallo-depent_PP-like"/>
</dbReference>
<gene>
    <name evidence="2" type="ORF">SDRG_09239</name>
</gene>
<dbReference type="Proteomes" id="UP000030762">
    <property type="component" value="Unassembled WGS sequence"/>
</dbReference>